<feature type="domain" description="Ig-like" evidence="5">
    <location>
        <begin position="127"/>
        <end position="220"/>
    </location>
</feature>
<keyword evidence="3" id="KW-1133">Transmembrane helix</keyword>
<dbReference type="Pfam" id="PF07686">
    <property type="entry name" value="V-set"/>
    <property type="match status" value="1"/>
</dbReference>
<dbReference type="InterPro" id="IPR003599">
    <property type="entry name" value="Ig_sub"/>
</dbReference>
<keyword evidence="1" id="KW-1015">Disulfide bond</keyword>
<evidence type="ECO:0000259" key="5">
    <source>
        <dbReference type="PROSITE" id="PS50835"/>
    </source>
</evidence>
<accession>A0A8D0HM01</accession>
<evidence type="ECO:0000256" key="4">
    <source>
        <dbReference type="SAM" id="SignalP"/>
    </source>
</evidence>
<keyword evidence="3" id="KW-0472">Membrane</keyword>
<dbReference type="InterPro" id="IPR013106">
    <property type="entry name" value="Ig_V-set"/>
</dbReference>
<evidence type="ECO:0000256" key="3">
    <source>
        <dbReference type="SAM" id="Phobius"/>
    </source>
</evidence>
<dbReference type="GeneTree" id="ENSGT00940000163371"/>
<keyword evidence="3" id="KW-0812">Transmembrane</keyword>
<dbReference type="SMART" id="SM00407">
    <property type="entry name" value="IGc1"/>
    <property type="match status" value="1"/>
</dbReference>
<evidence type="ECO:0000256" key="2">
    <source>
        <dbReference type="ARBA" id="ARBA00023180"/>
    </source>
</evidence>
<dbReference type="SMART" id="SM00409">
    <property type="entry name" value="IG"/>
    <property type="match status" value="2"/>
</dbReference>
<dbReference type="InterPro" id="IPR051755">
    <property type="entry name" value="Ig-like_CS_Receptor"/>
</dbReference>
<dbReference type="Proteomes" id="UP000694392">
    <property type="component" value="Unplaced"/>
</dbReference>
<feature type="domain" description="Ig-like" evidence="5">
    <location>
        <begin position="393"/>
        <end position="509"/>
    </location>
</feature>
<dbReference type="SUPFAM" id="SSF48726">
    <property type="entry name" value="Immunoglobulin"/>
    <property type="match status" value="3"/>
</dbReference>
<feature type="transmembrane region" description="Helical" evidence="3">
    <location>
        <begin position="228"/>
        <end position="253"/>
    </location>
</feature>
<dbReference type="InterPro" id="IPR013783">
    <property type="entry name" value="Ig-like_fold"/>
</dbReference>
<reference evidence="6" key="2">
    <citation type="submission" date="2025-09" db="UniProtKB">
        <authorList>
            <consortium name="Ensembl"/>
        </authorList>
    </citation>
    <scope>IDENTIFICATION</scope>
</reference>
<dbReference type="Ensembl" id="ENSSPUT00000022645.1">
    <property type="protein sequence ID" value="ENSSPUP00000021237.1"/>
    <property type="gene ID" value="ENSSPUG00000016338.1"/>
</dbReference>
<dbReference type="InterPro" id="IPR007110">
    <property type="entry name" value="Ig-like_dom"/>
</dbReference>
<organism evidence="6 7">
    <name type="scientific">Sphenodon punctatus</name>
    <name type="common">Tuatara</name>
    <name type="synonym">Hatteria punctata</name>
    <dbReference type="NCBI Taxonomy" id="8508"/>
    <lineage>
        <taxon>Eukaryota</taxon>
        <taxon>Metazoa</taxon>
        <taxon>Chordata</taxon>
        <taxon>Craniata</taxon>
        <taxon>Vertebrata</taxon>
        <taxon>Euteleostomi</taxon>
        <taxon>Lepidosauria</taxon>
        <taxon>Sphenodontia</taxon>
        <taxon>Sphenodontidae</taxon>
        <taxon>Sphenodon</taxon>
    </lineage>
</organism>
<dbReference type="Gene3D" id="2.60.40.10">
    <property type="entry name" value="Immunoglobulins"/>
    <property type="match status" value="3"/>
</dbReference>
<proteinExistence type="predicted"/>
<dbReference type="InterPro" id="IPR003597">
    <property type="entry name" value="Ig_C1-set"/>
</dbReference>
<sequence>MLLPLFPILLLGGSVCAELQVSTDPSSRALLGSAALLRCLFKVQEPISPDTLRVQWFQGDVRILDYNWGSKDSQPRASILEEELRNGNASLTLTNLTLSDARTYRCAVRYKTEEQEGETFLDVFATPRISIPVRSAVTDTETTFLCDVGGFYPPDINIIWLRDGTIRTDSRYAVHQENPDGTFNLTLTYTFTPQLNDRSSTLTCQVHHQTLEQPLEESFSLEVTLSPILIVFITVLVVLIIIVVATIIIIIIIRRRRRKGAGVNLVPPRVEGDPHGENGAVINVQVWLEVSEIQVLPQWDPLDMVPLAIQIQNFSPRTLYWIEWRWDPGDRWRDESPETHRNPDGTFSATSICRIPIQRFSSPELRVKVLVQQTPQGHPIWRELQVKETDKEPNYHVSEVQGPGDCELGQEVTLSCSMEGAFPEDTVVMWKQIGAENGAVTSNQGDSEGSELQPLLHALPSDWTVTRLQTATSLVSFLTFTPTVQDNGARVRCSFHHDGKGIRETRRSDPIRVQKETI</sequence>
<evidence type="ECO:0000256" key="1">
    <source>
        <dbReference type="ARBA" id="ARBA00023157"/>
    </source>
</evidence>
<reference evidence="6" key="1">
    <citation type="submission" date="2025-08" db="UniProtKB">
        <authorList>
            <consortium name="Ensembl"/>
        </authorList>
    </citation>
    <scope>IDENTIFICATION</scope>
</reference>
<dbReference type="Pfam" id="PF07654">
    <property type="entry name" value="C1-set"/>
    <property type="match status" value="1"/>
</dbReference>
<dbReference type="InterPro" id="IPR036179">
    <property type="entry name" value="Ig-like_dom_sf"/>
</dbReference>
<dbReference type="PANTHER" id="PTHR19971">
    <property type="entry name" value="SIGNAL-REGULATORY PROTEIN BETA"/>
    <property type="match status" value="1"/>
</dbReference>
<feature type="domain" description="Ig-like" evidence="5">
    <location>
        <begin position="4"/>
        <end position="122"/>
    </location>
</feature>
<keyword evidence="4" id="KW-0732">Signal</keyword>
<protein>
    <recommendedName>
        <fullName evidence="5">Ig-like domain-containing protein</fullName>
    </recommendedName>
</protein>
<keyword evidence="7" id="KW-1185">Reference proteome</keyword>
<dbReference type="AlphaFoldDB" id="A0A8D0HM01"/>
<keyword evidence="2" id="KW-0325">Glycoprotein</keyword>
<evidence type="ECO:0000313" key="7">
    <source>
        <dbReference type="Proteomes" id="UP000694392"/>
    </source>
</evidence>
<feature type="signal peptide" evidence="4">
    <location>
        <begin position="1"/>
        <end position="17"/>
    </location>
</feature>
<evidence type="ECO:0000313" key="6">
    <source>
        <dbReference type="Ensembl" id="ENSSPUP00000021237.1"/>
    </source>
</evidence>
<feature type="chain" id="PRO_5034155182" description="Ig-like domain-containing protein" evidence="4">
    <location>
        <begin position="18"/>
        <end position="518"/>
    </location>
</feature>
<dbReference type="PROSITE" id="PS50835">
    <property type="entry name" value="IG_LIKE"/>
    <property type="match status" value="3"/>
</dbReference>
<name>A0A8D0HM01_SPHPU</name>